<dbReference type="PANTHER" id="PTHR10890">
    <property type="entry name" value="CYSTEINYL-TRNA SYNTHETASE"/>
    <property type="match status" value="1"/>
</dbReference>
<dbReference type="HAMAP" id="MF_00041">
    <property type="entry name" value="Cys_tRNA_synth"/>
    <property type="match status" value="1"/>
</dbReference>
<dbReference type="EC" id="6.1.1.16" evidence="9"/>
<evidence type="ECO:0000256" key="3">
    <source>
        <dbReference type="ARBA" id="ARBA00022723"/>
    </source>
</evidence>
<sequence length="475" mass="54407">MLRLFNTLTRKIEEFKPLKPPIVGFYSCGPTVYDYAHIGHARTYIFSDTLQRILEFNGYQVKRVMNITDVGHLTSDADSGEDKMEWGAKREKKSVWEIADYYTEDFLLMLNDLNIKKPKIITRATDYIPQMIELVRILEEKGFTYKVADGIYFDTSKLKDYGKLSGKTLDELQSSLKAGARIEMVKDKKNVTDFALWKLTPVGVKRQMEWDSPWGKGYPGWHLECSAMGIAQLGKSFDIHTGGVDHIQIHHTNEIAQSEAATGKPFVKYWLHAGHLTVEGEKMSKSLGNYFRVSDLIIKGFEPLALRYLFLTASYRKEMNFTWESMKAAQSAFVELKDKISEIKNSVELAERTSLSEEKLVTIDELRNKFTSSINNDLNTAEGIALLWQVVKSNVPPADKLDLIYLFDEVLGLKLNQIRTKEDLTIPDHIAKLAEDREKARKQKNFKEADQLRKMIEKAGYILEDLPSGPRIKLQ</sequence>
<dbReference type="GO" id="GO:0005829">
    <property type="term" value="C:cytosol"/>
    <property type="evidence" value="ECO:0007669"/>
    <property type="project" value="TreeGrafter"/>
</dbReference>
<comment type="caution">
    <text evidence="12">The sequence shown here is derived from an EMBL/GenBank/DDBJ whole genome shotgun (WGS) entry which is preliminary data.</text>
</comment>
<evidence type="ECO:0000256" key="1">
    <source>
        <dbReference type="ARBA" id="ARBA00011245"/>
    </source>
</evidence>
<reference evidence="12 13" key="1">
    <citation type="journal article" date="2016" name="Nat. Commun.">
        <title>Thousands of microbial genomes shed light on interconnected biogeochemical processes in an aquifer system.</title>
        <authorList>
            <person name="Anantharaman K."/>
            <person name="Brown C.T."/>
            <person name="Hug L.A."/>
            <person name="Sharon I."/>
            <person name="Castelle C.J."/>
            <person name="Probst A.J."/>
            <person name="Thomas B.C."/>
            <person name="Singh A."/>
            <person name="Wilkins M.J."/>
            <person name="Karaoz U."/>
            <person name="Brodie E.L."/>
            <person name="Williams K.H."/>
            <person name="Hubbard S.S."/>
            <person name="Banfield J.F."/>
        </authorList>
    </citation>
    <scope>NUCLEOTIDE SEQUENCE [LARGE SCALE GENOMIC DNA]</scope>
</reference>
<dbReference type="PRINTS" id="PR00983">
    <property type="entry name" value="TRNASYNTHCYS"/>
</dbReference>
<comment type="subunit">
    <text evidence="1 9">Monomer.</text>
</comment>
<gene>
    <name evidence="9" type="primary">cysS</name>
    <name evidence="12" type="ORF">A2W14_04300</name>
</gene>
<feature type="coiled-coil region" evidence="10">
    <location>
        <begin position="326"/>
        <end position="353"/>
    </location>
</feature>
<name>A0A1F5YSC3_9BACT</name>
<dbReference type="Pfam" id="PF01406">
    <property type="entry name" value="tRNA-synt_1e"/>
    <property type="match status" value="1"/>
</dbReference>
<comment type="similarity">
    <text evidence="9">Belongs to the class-I aminoacyl-tRNA synthetase family.</text>
</comment>
<dbReference type="GO" id="GO:0004817">
    <property type="term" value="F:cysteine-tRNA ligase activity"/>
    <property type="evidence" value="ECO:0007669"/>
    <property type="project" value="UniProtKB-UniRule"/>
</dbReference>
<dbReference type="EMBL" id="MFJA01000044">
    <property type="protein sequence ID" value="OGG02973.1"/>
    <property type="molecule type" value="Genomic_DNA"/>
</dbReference>
<feature type="binding site" evidence="9">
    <location>
        <position position="250"/>
    </location>
    <ligand>
        <name>Zn(2+)</name>
        <dbReference type="ChEBI" id="CHEBI:29105"/>
    </ligand>
</feature>
<evidence type="ECO:0000259" key="11">
    <source>
        <dbReference type="Pfam" id="PF01406"/>
    </source>
</evidence>
<evidence type="ECO:0000256" key="7">
    <source>
        <dbReference type="ARBA" id="ARBA00022917"/>
    </source>
</evidence>
<dbReference type="GO" id="GO:0008270">
    <property type="term" value="F:zinc ion binding"/>
    <property type="evidence" value="ECO:0007669"/>
    <property type="project" value="UniProtKB-UniRule"/>
</dbReference>
<feature type="binding site" evidence="9">
    <location>
        <position position="28"/>
    </location>
    <ligand>
        <name>Zn(2+)</name>
        <dbReference type="ChEBI" id="CHEBI:29105"/>
    </ligand>
</feature>
<feature type="short sequence motif" description="'HIGH' region" evidence="9">
    <location>
        <begin position="30"/>
        <end position="40"/>
    </location>
</feature>
<dbReference type="NCBIfam" id="TIGR00435">
    <property type="entry name" value="cysS"/>
    <property type="match status" value="1"/>
</dbReference>
<keyword evidence="3 9" id="KW-0479">Metal-binding</keyword>
<feature type="short sequence motif" description="'KMSKS' region" evidence="9">
    <location>
        <begin position="282"/>
        <end position="286"/>
    </location>
</feature>
<keyword evidence="10" id="KW-0175">Coiled coil</keyword>
<accession>A0A1F5YSC3</accession>
<keyword evidence="8 9" id="KW-0030">Aminoacyl-tRNA synthetase</keyword>
<keyword evidence="9" id="KW-0963">Cytoplasm</keyword>
<evidence type="ECO:0000313" key="12">
    <source>
        <dbReference type="EMBL" id="OGG02973.1"/>
    </source>
</evidence>
<dbReference type="SUPFAM" id="SSF52374">
    <property type="entry name" value="Nucleotidylyl transferase"/>
    <property type="match status" value="1"/>
</dbReference>
<dbReference type="Gene3D" id="1.20.120.1910">
    <property type="entry name" value="Cysteine-tRNA ligase, C-terminal anti-codon recognition domain"/>
    <property type="match status" value="1"/>
</dbReference>
<dbReference type="CDD" id="cd00672">
    <property type="entry name" value="CysRS_core"/>
    <property type="match status" value="1"/>
</dbReference>
<evidence type="ECO:0000256" key="4">
    <source>
        <dbReference type="ARBA" id="ARBA00022741"/>
    </source>
</evidence>
<evidence type="ECO:0000256" key="2">
    <source>
        <dbReference type="ARBA" id="ARBA00022598"/>
    </source>
</evidence>
<evidence type="ECO:0000256" key="5">
    <source>
        <dbReference type="ARBA" id="ARBA00022833"/>
    </source>
</evidence>
<dbReference type="InterPro" id="IPR032678">
    <property type="entry name" value="tRNA-synt_1_cat_dom"/>
</dbReference>
<dbReference type="SUPFAM" id="SSF47323">
    <property type="entry name" value="Anticodon-binding domain of a subclass of class I aminoacyl-tRNA synthetases"/>
    <property type="match status" value="1"/>
</dbReference>
<dbReference type="Gene3D" id="3.40.50.620">
    <property type="entry name" value="HUPs"/>
    <property type="match status" value="1"/>
</dbReference>
<dbReference type="GO" id="GO:0006423">
    <property type="term" value="P:cysteinyl-tRNA aminoacylation"/>
    <property type="evidence" value="ECO:0007669"/>
    <property type="project" value="UniProtKB-UniRule"/>
</dbReference>
<dbReference type="InterPro" id="IPR009080">
    <property type="entry name" value="tRNAsynth_Ia_anticodon-bd"/>
</dbReference>
<keyword evidence="4 9" id="KW-0547">Nucleotide-binding</keyword>
<dbReference type="AlphaFoldDB" id="A0A1F5YSC3"/>
<dbReference type="InterPro" id="IPR024909">
    <property type="entry name" value="Cys-tRNA/MSH_ligase"/>
</dbReference>
<comment type="catalytic activity">
    <reaction evidence="9">
        <text>tRNA(Cys) + L-cysteine + ATP = L-cysteinyl-tRNA(Cys) + AMP + diphosphate</text>
        <dbReference type="Rhea" id="RHEA:17773"/>
        <dbReference type="Rhea" id="RHEA-COMP:9661"/>
        <dbReference type="Rhea" id="RHEA-COMP:9679"/>
        <dbReference type="ChEBI" id="CHEBI:30616"/>
        <dbReference type="ChEBI" id="CHEBI:33019"/>
        <dbReference type="ChEBI" id="CHEBI:35235"/>
        <dbReference type="ChEBI" id="CHEBI:78442"/>
        <dbReference type="ChEBI" id="CHEBI:78517"/>
        <dbReference type="ChEBI" id="CHEBI:456215"/>
        <dbReference type="EC" id="6.1.1.16"/>
    </reaction>
</comment>
<feature type="binding site" evidence="9">
    <location>
        <position position="225"/>
    </location>
    <ligand>
        <name>Zn(2+)</name>
        <dbReference type="ChEBI" id="CHEBI:29105"/>
    </ligand>
</feature>
<keyword evidence="6 9" id="KW-0067">ATP-binding</keyword>
<keyword evidence="7 9" id="KW-0648">Protein biosynthesis</keyword>
<dbReference type="InterPro" id="IPR014729">
    <property type="entry name" value="Rossmann-like_a/b/a_fold"/>
</dbReference>
<dbReference type="Proteomes" id="UP000176665">
    <property type="component" value="Unassembled WGS sequence"/>
</dbReference>
<keyword evidence="2 9" id="KW-0436">Ligase</keyword>
<feature type="binding site" evidence="9">
    <location>
        <position position="254"/>
    </location>
    <ligand>
        <name>Zn(2+)</name>
        <dbReference type="ChEBI" id="CHEBI:29105"/>
    </ligand>
</feature>
<evidence type="ECO:0000256" key="8">
    <source>
        <dbReference type="ARBA" id="ARBA00023146"/>
    </source>
</evidence>
<proteinExistence type="inferred from homology"/>
<comment type="cofactor">
    <cofactor evidence="9">
        <name>Zn(2+)</name>
        <dbReference type="ChEBI" id="CHEBI:29105"/>
    </cofactor>
    <text evidence="9">Binds 1 zinc ion per subunit.</text>
</comment>
<dbReference type="GO" id="GO:0005524">
    <property type="term" value="F:ATP binding"/>
    <property type="evidence" value="ECO:0007669"/>
    <property type="project" value="UniProtKB-UniRule"/>
</dbReference>
<keyword evidence="5 9" id="KW-0862">Zinc</keyword>
<feature type="domain" description="tRNA synthetases class I catalytic" evidence="11">
    <location>
        <begin position="15"/>
        <end position="330"/>
    </location>
</feature>
<dbReference type="InterPro" id="IPR015803">
    <property type="entry name" value="Cys-tRNA-ligase"/>
</dbReference>
<dbReference type="STRING" id="1798371.A2W14_04300"/>
<evidence type="ECO:0000256" key="9">
    <source>
        <dbReference type="HAMAP-Rule" id="MF_00041"/>
    </source>
</evidence>
<dbReference type="PANTHER" id="PTHR10890:SF3">
    <property type="entry name" value="CYSTEINE--TRNA LIGASE, CYTOPLASMIC"/>
    <property type="match status" value="1"/>
</dbReference>
<comment type="subcellular location">
    <subcellularLocation>
        <location evidence="9">Cytoplasm</location>
    </subcellularLocation>
</comment>
<evidence type="ECO:0000256" key="6">
    <source>
        <dbReference type="ARBA" id="ARBA00022840"/>
    </source>
</evidence>
<protein>
    <recommendedName>
        <fullName evidence="9">Cysteine--tRNA ligase</fullName>
        <ecNumber evidence="9">6.1.1.16</ecNumber>
    </recommendedName>
    <alternativeName>
        <fullName evidence="9">Cysteinyl-tRNA synthetase</fullName>
        <shortName evidence="9">CysRS</shortName>
    </alternativeName>
</protein>
<evidence type="ECO:0000313" key="13">
    <source>
        <dbReference type="Proteomes" id="UP000176665"/>
    </source>
</evidence>
<organism evidence="12 13">
    <name type="scientific">Candidatus Gottesmanbacteria bacterium RBG_16_37_8</name>
    <dbReference type="NCBI Taxonomy" id="1798371"/>
    <lineage>
        <taxon>Bacteria</taxon>
        <taxon>Candidatus Gottesmaniibacteriota</taxon>
    </lineage>
</organism>
<evidence type="ECO:0000256" key="10">
    <source>
        <dbReference type="SAM" id="Coils"/>
    </source>
</evidence>
<feature type="binding site" evidence="9">
    <location>
        <position position="285"/>
    </location>
    <ligand>
        <name>ATP</name>
        <dbReference type="ChEBI" id="CHEBI:30616"/>
    </ligand>
</feature>